<keyword evidence="7 11" id="KW-0319">Glycerol metabolism</keyword>
<name>A0A3M2L1K8_9NOCA</name>
<dbReference type="InterPro" id="IPR004255">
    <property type="entry name" value="O-acyltransferase_WSD1_N"/>
</dbReference>
<evidence type="ECO:0000256" key="9">
    <source>
        <dbReference type="ARBA" id="ARBA00023315"/>
    </source>
</evidence>
<dbReference type="EMBL" id="RFFH01000013">
    <property type="protein sequence ID" value="RMI29685.1"/>
    <property type="molecule type" value="Genomic_DNA"/>
</dbReference>
<comment type="caution">
    <text evidence="14">The sequence shown here is derived from an EMBL/GenBank/DDBJ whole genome shotgun (WGS) entry which is preliminary data.</text>
</comment>
<evidence type="ECO:0000313" key="15">
    <source>
        <dbReference type="Proteomes" id="UP000279275"/>
    </source>
</evidence>
<organism evidence="14 15">
    <name type="scientific">Nocardia stercoris</name>
    <dbReference type="NCBI Taxonomy" id="2483361"/>
    <lineage>
        <taxon>Bacteria</taxon>
        <taxon>Bacillati</taxon>
        <taxon>Actinomycetota</taxon>
        <taxon>Actinomycetes</taxon>
        <taxon>Mycobacteriales</taxon>
        <taxon>Nocardiaceae</taxon>
        <taxon>Nocardia</taxon>
    </lineage>
</organism>
<dbReference type="GO" id="GO:0006071">
    <property type="term" value="P:glycerol metabolic process"/>
    <property type="evidence" value="ECO:0007669"/>
    <property type="project" value="UniProtKB-KW"/>
</dbReference>
<keyword evidence="6 11" id="KW-0808">Transferase</keyword>
<comment type="catalytic activity">
    <reaction evidence="10 11">
        <text>an acyl-CoA + a 1,2-diacyl-sn-glycerol = a triacyl-sn-glycerol + CoA</text>
        <dbReference type="Rhea" id="RHEA:10868"/>
        <dbReference type="ChEBI" id="CHEBI:17815"/>
        <dbReference type="ChEBI" id="CHEBI:57287"/>
        <dbReference type="ChEBI" id="CHEBI:58342"/>
        <dbReference type="ChEBI" id="CHEBI:64615"/>
        <dbReference type="EC" id="2.3.1.20"/>
    </reaction>
</comment>
<evidence type="ECO:0000256" key="8">
    <source>
        <dbReference type="ARBA" id="ARBA00023098"/>
    </source>
</evidence>
<evidence type="ECO:0000256" key="4">
    <source>
        <dbReference type="ARBA" id="ARBA00013244"/>
    </source>
</evidence>
<evidence type="ECO:0000256" key="6">
    <source>
        <dbReference type="ARBA" id="ARBA00022679"/>
    </source>
</evidence>
<keyword evidence="5 11" id="KW-0444">Lipid biosynthesis</keyword>
<dbReference type="GO" id="GO:0005886">
    <property type="term" value="C:plasma membrane"/>
    <property type="evidence" value="ECO:0007669"/>
    <property type="project" value="TreeGrafter"/>
</dbReference>
<dbReference type="OrthoDB" id="9810950at2"/>
<dbReference type="Pfam" id="PF03007">
    <property type="entry name" value="WS_DGAT_cat"/>
    <property type="match status" value="1"/>
</dbReference>
<dbReference type="InterPro" id="IPR045034">
    <property type="entry name" value="O-acyltransferase_WSD1-like"/>
</dbReference>
<evidence type="ECO:0000256" key="5">
    <source>
        <dbReference type="ARBA" id="ARBA00022516"/>
    </source>
</evidence>
<dbReference type="AlphaFoldDB" id="A0A3M2L1K8"/>
<comment type="pathway">
    <text evidence="1 11">Glycerolipid metabolism; triacylglycerol biosynthesis.</text>
</comment>
<evidence type="ECO:0000256" key="2">
    <source>
        <dbReference type="ARBA" id="ARBA00005189"/>
    </source>
</evidence>
<gene>
    <name evidence="14" type="ORF">EBN03_25150</name>
</gene>
<dbReference type="GO" id="GO:0001666">
    <property type="term" value="P:response to hypoxia"/>
    <property type="evidence" value="ECO:0007669"/>
    <property type="project" value="TreeGrafter"/>
</dbReference>
<dbReference type="InterPro" id="IPR009721">
    <property type="entry name" value="O-acyltransferase_WSD1_C"/>
</dbReference>
<dbReference type="Proteomes" id="UP000279275">
    <property type="component" value="Unassembled WGS sequence"/>
</dbReference>
<dbReference type="SUPFAM" id="SSF52777">
    <property type="entry name" value="CoA-dependent acyltransferases"/>
    <property type="match status" value="1"/>
</dbReference>
<feature type="domain" description="O-acyltransferase WSD1 C-terminal" evidence="13">
    <location>
        <begin position="303"/>
        <end position="448"/>
    </location>
</feature>
<dbReference type="InterPro" id="IPR014292">
    <property type="entry name" value="Acyl_transf_WS/DGAT"/>
</dbReference>
<evidence type="ECO:0000256" key="7">
    <source>
        <dbReference type="ARBA" id="ARBA00022798"/>
    </source>
</evidence>
<sequence length="453" mass="49268">MELLDPLDAIFLALESREHPMHVGGLYLFETPCDTDEFVQELYSGYLAATDVRSRFRRRLHREWGGFSLRAWSHADEVDLGYHVRRSGLPAPGGTAELLDLVARLHGQLLDRHRPLWETRLIEGLGGKRFAMYSKIHHALFDGVTGQQLATRSFTTDPLDSGLYPAWTLGAPQRGDDTPHRSARVGLRGLPRLAASVPNELNKGLSVLRAVTDGRLTLPMTAPRTVFNVPIGGAREIAIGSLSLDRIDAVRRATGTTVNDIVLAISAGALRTYLLERQALPNRPLVAMVPMNMRTPAEAETEGNLVAALLANLATDVADPVRRLSAISASMQSGKQVFGGLSRRQAQALSLLLLAPAGLDLVPGLPHGPRVPFNVTISNVPGHRKARYLRGARLEHWYPLSIPFDGQGVNITVAGNGDSIDIGVVGCRRAAPNLARLVMAMDDSLTDLEFATR</sequence>
<evidence type="ECO:0000256" key="11">
    <source>
        <dbReference type="RuleBase" id="RU361241"/>
    </source>
</evidence>
<dbReference type="PANTHER" id="PTHR31650:SF1">
    <property type="entry name" value="WAX ESTER SYNTHASE_DIACYLGLYCEROL ACYLTRANSFERASE 4-RELATED"/>
    <property type="match status" value="1"/>
</dbReference>
<evidence type="ECO:0000313" key="14">
    <source>
        <dbReference type="EMBL" id="RMI29685.1"/>
    </source>
</evidence>
<evidence type="ECO:0000256" key="3">
    <source>
        <dbReference type="ARBA" id="ARBA00009587"/>
    </source>
</evidence>
<dbReference type="GO" id="GO:0004144">
    <property type="term" value="F:diacylglycerol O-acyltransferase activity"/>
    <property type="evidence" value="ECO:0007669"/>
    <property type="project" value="UniProtKB-EC"/>
</dbReference>
<keyword evidence="9 11" id="KW-0012">Acyltransferase</keyword>
<reference evidence="14 15" key="1">
    <citation type="submission" date="2018-10" db="EMBL/GenBank/DDBJ databases">
        <title>Isolation from cow dung.</title>
        <authorList>
            <person name="Ling L."/>
        </authorList>
    </citation>
    <scope>NUCLEOTIDE SEQUENCE [LARGE SCALE GENOMIC DNA]</scope>
    <source>
        <strain evidence="14 15">NEAU-LL90</strain>
    </source>
</reference>
<dbReference type="Pfam" id="PF06974">
    <property type="entry name" value="WS_DGAT_C"/>
    <property type="match status" value="1"/>
</dbReference>
<dbReference type="RefSeq" id="WP_122190585.1">
    <property type="nucleotide sequence ID" value="NZ_RFFH01000013.1"/>
</dbReference>
<dbReference type="PANTHER" id="PTHR31650">
    <property type="entry name" value="O-ACYLTRANSFERASE (WSD1-LIKE) FAMILY PROTEIN"/>
    <property type="match status" value="1"/>
</dbReference>
<dbReference type="UniPathway" id="UPA00282"/>
<proteinExistence type="inferred from homology"/>
<dbReference type="NCBIfam" id="TIGR02946">
    <property type="entry name" value="acyl_WS_DGAT"/>
    <property type="match status" value="1"/>
</dbReference>
<feature type="domain" description="O-acyltransferase WSD1-like N-terminal" evidence="12">
    <location>
        <begin position="4"/>
        <end position="262"/>
    </location>
</feature>
<dbReference type="EC" id="2.3.1.20" evidence="4 11"/>
<protein>
    <recommendedName>
        <fullName evidence="4 11">Diacylglycerol O-acyltransferase</fullName>
        <ecNumber evidence="4 11">2.3.1.20</ecNumber>
    </recommendedName>
</protein>
<keyword evidence="15" id="KW-1185">Reference proteome</keyword>
<evidence type="ECO:0000256" key="10">
    <source>
        <dbReference type="ARBA" id="ARBA00048109"/>
    </source>
</evidence>
<dbReference type="GO" id="GO:0019432">
    <property type="term" value="P:triglyceride biosynthetic process"/>
    <property type="evidence" value="ECO:0007669"/>
    <property type="project" value="UniProtKB-UniPathway"/>
</dbReference>
<evidence type="ECO:0000259" key="13">
    <source>
        <dbReference type="Pfam" id="PF06974"/>
    </source>
</evidence>
<comment type="similarity">
    <text evidence="3 11">Belongs to the long-chain O-acyltransferase family.</text>
</comment>
<keyword evidence="8 11" id="KW-0443">Lipid metabolism</keyword>
<accession>A0A3M2L1K8</accession>
<evidence type="ECO:0000256" key="1">
    <source>
        <dbReference type="ARBA" id="ARBA00004771"/>
    </source>
</evidence>
<comment type="pathway">
    <text evidence="2">Lipid metabolism.</text>
</comment>
<evidence type="ECO:0000259" key="12">
    <source>
        <dbReference type="Pfam" id="PF03007"/>
    </source>
</evidence>
<dbReference type="GO" id="GO:0071731">
    <property type="term" value="P:response to nitric oxide"/>
    <property type="evidence" value="ECO:0007669"/>
    <property type="project" value="TreeGrafter"/>
</dbReference>
<dbReference type="GO" id="GO:0051701">
    <property type="term" value="P:biological process involved in interaction with host"/>
    <property type="evidence" value="ECO:0007669"/>
    <property type="project" value="TreeGrafter"/>
</dbReference>